<keyword evidence="6" id="KW-1185">Reference proteome</keyword>
<proteinExistence type="predicted"/>
<protein>
    <submittedName>
        <fullName evidence="5">AraC family transcriptional regulator</fullName>
    </submittedName>
</protein>
<reference evidence="5 6" key="1">
    <citation type="submission" date="2021-03" db="EMBL/GenBank/DDBJ databases">
        <title>Glycomyces sp. nov., a novel actinomycete isolated from soil.</title>
        <authorList>
            <person name="Yang X."/>
            <person name="Xu X."/>
        </authorList>
    </citation>
    <scope>NUCLEOTIDE SEQUENCE [LARGE SCALE GENOMIC DNA]</scope>
    <source>
        <strain evidence="5 6">NEAU-S30</strain>
    </source>
</reference>
<evidence type="ECO:0000313" key="5">
    <source>
        <dbReference type="EMBL" id="MBO3732083.1"/>
    </source>
</evidence>
<organism evidence="5 6">
    <name type="scientific">Glycomyces niveus</name>
    <dbReference type="NCBI Taxonomy" id="2820287"/>
    <lineage>
        <taxon>Bacteria</taxon>
        <taxon>Bacillati</taxon>
        <taxon>Actinomycetota</taxon>
        <taxon>Actinomycetes</taxon>
        <taxon>Glycomycetales</taxon>
        <taxon>Glycomycetaceae</taxon>
        <taxon>Glycomyces</taxon>
    </lineage>
</organism>
<dbReference type="PANTHER" id="PTHR46796:SF6">
    <property type="entry name" value="ARAC SUBFAMILY"/>
    <property type="match status" value="1"/>
</dbReference>
<dbReference type="InterPro" id="IPR009057">
    <property type="entry name" value="Homeodomain-like_sf"/>
</dbReference>
<dbReference type="Gene3D" id="1.10.10.60">
    <property type="entry name" value="Homeodomain-like"/>
    <property type="match status" value="1"/>
</dbReference>
<evidence type="ECO:0000256" key="1">
    <source>
        <dbReference type="ARBA" id="ARBA00023015"/>
    </source>
</evidence>
<dbReference type="PANTHER" id="PTHR46796">
    <property type="entry name" value="HTH-TYPE TRANSCRIPTIONAL ACTIVATOR RHAS-RELATED"/>
    <property type="match status" value="1"/>
</dbReference>
<feature type="domain" description="HTH araC/xylS-type" evidence="4">
    <location>
        <begin position="200"/>
        <end position="301"/>
    </location>
</feature>
<evidence type="ECO:0000256" key="3">
    <source>
        <dbReference type="ARBA" id="ARBA00023163"/>
    </source>
</evidence>
<keyword evidence="2" id="KW-0238">DNA-binding</keyword>
<comment type="caution">
    <text evidence="5">The sequence shown here is derived from an EMBL/GenBank/DDBJ whole genome shotgun (WGS) entry which is preliminary data.</text>
</comment>
<keyword evidence="3" id="KW-0804">Transcription</keyword>
<dbReference type="RefSeq" id="WP_208494872.1">
    <property type="nucleotide sequence ID" value="NZ_JAGFNP010000002.1"/>
</dbReference>
<evidence type="ECO:0000313" key="6">
    <source>
        <dbReference type="Proteomes" id="UP000681341"/>
    </source>
</evidence>
<name>A0ABS3TZZ2_9ACTN</name>
<dbReference type="Proteomes" id="UP000681341">
    <property type="component" value="Unassembled WGS sequence"/>
</dbReference>
<evidence type="ECO:0000259" key="4">
    <source>
        <dbReference type="PROSITE" id="PS01124"/>
    </source>
</evidence>
<evidence type="ECO:0000256" key="2">
    <source>
        <dbReference type="ARBA" id="ARBA00023125"/>
    </source>
</evidence>
<dbReference type="SMART" id="SM00342">
    <property type="entry name" value="HTH_ARAC"/>
    <property type="match status" value="1"/>
</dbReference>
<dbReference type="InterPro" id="IPR050204">
    <property type="entry name" value="AraC_XylS_family_regulators"/>
</dbReference>
<keyword evidence="1" id="KW-0805">Transcription regulation</keyword>
<dbReference type="Pfam" id="PF12833">
    <property type="entry name" value="HTH_18"/>
    <property type="match status" value="1"/>
</dbReference>
<dbReference type="Pfam" id="PF14525">
    <property type="entry name" value="AraC_binding_2"/>
    <property type="match status" value="1"/>
</dbReference>
<accession>A0ABS3TZZ2</accession>
<sequence length="308" mass="33555">MHFESVVVDAPPLEWERLLGGRVTVAHADPADQRFRPLGPGGVNATALSTGPATVRHTPVPGTGIVDFWYVAEGSVLAVQDGRSIAAQAGDLVSTDRNQALKLRFTRPSTKALHVPLTVRRLGLTPVEARAVAGRRWTRDKGPATLLLSVLGGLAASIDECDDAAFQPFAHHLTDLIACAAAEAARSHGGDREVRTAMLKRIQGYAKLHLDDPSLDLASLARQHGVSVRYVQKLFQEHGLSPTKWIRRERLSRCLADLQDPHKSGVSVAMIGRCWGFLTPSYFTRAFRQEYGLTPRQIRAATQPEGAR</sequence>
<gene>
    <name evidence="5" type="ORF">J5V16_04555</name>
</gene>
<dbReference type="SUPFAM" id="SSF46689">
    <property type="entry name" value="Homeodomain-like"/>
    <property type="match status" value="1"/>
</dbReference>
<dbReference type="InterPro" id="IPR035418">
    <property type="entry name" value="AraC-bd_2"/>
</dbReference>
<dbReference type="EMBL" id="JAGFNP010000002">
    <property type="protein sequence ID" value="MBO3732083.1"/>
    <property type="molecule type" value="Genomic_DNA"/>
</dbReference>
<dbReference type="InterPro" id="IPR018060">
    <property type="entry name" value="HTH_AraC"/>
</dbReference>
<dbReference type="PROSITE" id="PS01124">
    <property type="entry name" value="HTH_ARAC_FAMILY_2"/>
    <property type="match status" value="1"/>
</dbReference>